<dbReference type="RefSeq" id="WP_130508963.1">
    <property type="nucleotide sequence ID" value="NZ_SHKY01000001.1"/>
</dbReference>
<evidence type="ECO:0000313" key="1">
    <source>
        <dbReference type="EMBL" id="RZU49965.1"/>
    </source>
</evidence>
<gene>
    <name evidence="1" type="ORF">EV385_1722</name>
</gene>
<reference evidence="1 2" key="1">
    <citation type="submission" date="2019-02" db="EMBL/GenBank/DDBJ databases">
        <title>Sequencing the genomes of 1000 actinobacteria strains.</title>
        <authorList>
            <person name="Klenk H.-P."/>
        </authorList>
    </citation>
    <scope>NUCLEOTIDE SEQUENCE [LARGE SCALE GENOMIC DNA]</scope>
    <source>
        <strain evidence="1 2">DSM 45162</strain>
    </source>
</reference>
<protein>
    <submittedName>
        <fullName evidence="1">Uncharacterized protein</fullName>
    </submittedName>
</protein>
<proteinExistence type="predicted"/>
<name>A0A4Q7ZID2_9ACTN</name>
<sequence length="126" mass="13162">MKVGLRTRVGAGVAALVGIGSVLVGAAPAMAHGSCQYVPDYDRRIGWGCVLDGHVQAYVHDDAADNKGLRIHLWTSTPGTKYVVGDGNGSQRGDGWKTVSGERITYYKVCAGVDGVDSICSPRVAA</sequence>
<evidence type="ECO:0000313" key="2">
    <source>
        <dbReference type="Proteomes" id="UP000292564"/>
    </source>
</evidence>
<dbReference type="EMBL" id="SHKY01000001">
    <property type="protein sequence ID" value="RZU49965.1"/>
    <property type="molecule type" value="Genomic_DNA"/>
</dbReference>
<dbReference type="AlphaFoldDB" id="A0A4Q7ZID2"/>
<organism evidence="1 2">
    <name type="scientific">Krasilnikovia cinnamomea</name>
    <dbReference type="NCBI Taxonomy" id="349313"/>
    <lineage>
        <taxon>Bacteria</taxon>
        <taxon>Bacillati</taxon>
        <taxon>Actinomycetota</taxon>
        <taxon>Actinomycetes</taxon>
        <taxon>Micromonosporales</taxon>
        <taxon>Micromonosporaceae</taxon>
        <taxon>Krasilnikovia</taxon>
    </lineage>
</organism>
<comment type="caution">
    <text evidence="1">The sequence shown here is derived from an EMBL/GenBank/DDBJ whole genome shotgun (WGS) entry which is preliminary data.</text>
</comment>
<accession>A0A4Q7ZID2</accession>
<dbReference type="Proteomes" id="UP000292564">
    <property type="component" value="Unassembled WGS sequence"/>
</dbReference>
<keyword evidence="2" id="KW-1185">Reference proteome</keyword>